<comment type="similarity">
    <text evidence="2">Belongs to the RNase H family.</text>
</comment>
<dbReference type="CDD" id="cd09280">
    <property type="entry name" value="RNase_HI_eukaryote_like"/>
    <property type="match status" value="1"/>
</dbReference>
<comment type="catalytic activity">
    <reaction evidence="1">
        <text>Endonucleolytic cleavage to 5'-phosphomonoester.</text>
        <dbReference type="EC" id="3.1.26.4"/>
    </reaction>
</comment>
<dbReference type="GO" id="GO:0004523">
    <property type="term" value="F:RNA-DNA hybrid ribonuclease activity"/>
    <property type="evidence" value="ECO:0007669"/>
    <property type="project" value="UniProtKB-EC"/>
</dbReference>
<feature type="domain" description="RNase H type-1" evidence="8">
    <location>
        <begin position="199"/>
        <end position="351"/>
    </location>
</feature>
<dbReference type="GO" id="GO:0003676">
    <property type="term" value="F:nucleic acid binding"/>
    <property type="evidence" value="ECO:0007669"/>
    <property type="project" value="InterPro"/>
</dbReference>
<dbReference type="Proteomes" id="UP000261540">
    <property type="component" value="Unplaced"/>
</dbReference>
<dbReference type="InterPro" id="IPR002156">
    <property type="entry name" value="RNaseH_domain"/>
</dbReference>
<name>A0A3B3RHH0_9TELE</name>
<evidence type="ECO:0000256" key="3">
    <source>
        <dbReference type="ARBA" id="ARBA00012180"/>
    </source>
</evidence>
<dbReference type="AlphaFoldDB" id="A0A3B3RHH0"/>
<evidence type="ECO:0000313" key="9">
    <source>
        <dbReference type="Ensembl" id="ENSPKIP00000017101.1"/>
    </source>
</evidence>
<keyword evidence="7" id="KW-0378">Hydrolase</keyword>
<keyword evidence="6" id="KW-0255">Endonuclease</keyword>
<dbReference type="Pfam" id="PF00075">
    <property type="entry name" value="RNase_H"/>
    <property type="match status" value="1"/>
</dbReference>
<dbReference type="PROSITE" id="PS50879">
    <property type="entry name" value="RNASE_H_1"/>
    <property type="match status" value="1"/>
</dbReference>
<sequence length="470" mass="52126">MNVIHPEMISQLESIPFLIGKDLLNRFEPLLDFQRQKIWAQVREPLPLWTPDTATWEYQNLAVSSDLTPHHGENAAGDQCFDARDPYQHHDSFLCRQDPTLGSFCPKIGKGMWPQGMEVTDVVMTMEIEESPVTKETVCHVELADDQHLTIHAITTQPDTVQAPSCHSYSQEGPAAPNIVDTPTPMEPSQNHYFDENVCQDMITIYVDGCSFKHQGTLKAGAGILWLNDDPVPPQQLKLGPHTSQYAELAAILIALEVASEHGVQDLLLCTDSNYTRLSFMCHLPHWKQNGFKTSGNKPVKHQDLLQACDVLITAQNMNIYWKKVCGHSRLPELDKMYNNHTDALAKAGALHGDCPLPPTHAVQVVTCSHSRAPTSMPEASLLELSLQVSNSDIVSLQPTDAVLNKVCDHLRDLSANSISTTDQASLPDIHHLIMALLFLHFAEGVPLDIPDAHTSPRLVVPQAQRGVML</sequence>
<keyword evidence="4" id="KW-0540">Nuclease</keyword>
<evidence type="ECO:0000256" key="6">
    <source>
        <dbReference type="ARBA" id="ARBA00022759"/>
    </source>
</evidence>
<reference evidence="9" key="1">
    <citation type="submission" date="2025-08" db="UniProtKB">
        <authorList>
            <consortium name="Ensembl"/>
        </authorList>
    </citation>
    <scope>IDENTIFICATION</scope>
</reference>
<protein>
    <recommendedName>
        <fullName evidence="3">ribonuclease H</fullName>
        <ecNumber evidence="3">3.1.26.4</ecNumber>
    </recommendedName>
</protein>
<dbReference type="InterPro" id="IPR050092">
    <property type="entry name" value="RNase_H"/>
</dbReference>
<dbReference type="PANTHER" id="PTHR10642">
    <property type="entry name" value="RIBONUCLEASE H1"/>
    <property type="match status" value="1"/>
</dbReference>
<evidence type="ECO:0000256" key="2">
    <source>
        <dbReference type="ARBA" id="ARBA00005300"/>
    </source>
</evidence>
<evidence type="ECO:0000259" key="8">
    <source>
        <dbReference type="PROSITE" id="PS50879"/>
    </source>
</evidence>
<evidence type="ECO:0000256" key="4">
    <source>
        <dbReference type="ARBA" id="ARBA00022722"/>
    </source>
</evidence>
<dbReference type="PANTHER" id="PTHR10642:SF26">
    <property type="entry name" value="RIBONUCLEASE H1"/>
    <property type="match status" value="1"/>
</dbReference>
<dbReference type="SUPFAM" id="SSF53098">
    <property type="entry name" value="Ribonuclease H-like"/>
    <property type="match status" value="1"/>
</dbReference>
<dbReference type="GO" id="GO:0046872">
    <property type="term" value="F:metal ion binding"/>
    <property type="evidence" value="ECO:0007669"/>
    <property type="project" value="UniProtKB-KW"/>
</dbReference>
<dbReference type="Ensembl" id="ENSPKIT00000041608.1">
    <property type="protein sequence ID" value="ENSPKIP00000017101.1"/>
    <property type="gene ID" value="ENSPKIG00000003160.1"/>
</dbReference>
<organism evidence="9 10">
    <name type="scientific">Paramormyrops kingsleyae</name>
    <dbReference type="NCBI Taxonomy" id="1676925"/>
    <lineage>
        <taxon>Eukaryota</taxon>
        <taxon>Metazoa</taxon>
        <taxon>Chordata</taxon>
        <taxon>Craniata</taxon>
        <taxon>Vertebrata</taxon>
        <taxon>Euteleostomi</taxon>
        <taxon>Actinopterygii</taxon>
        <taxon>Neopterygii</taxon>
        <taxon>Teleostei</taxon>
        <taxon>Osteoglossocephala</taxon>
        <taxon>Osteoglossomorpha</taxon>
        <taxon>Osteoglossiformes</taxon>
        <taxon>Mormyridae</taxon>
        <taxon>Paramormyrops</taxon>
    </lineage>
</organism>
<dbReference type="STRING" id="1676925.ENSPKIP00000017101"/>
<evidence type="ECO:0000313" key="10">
    <source>
        <dbReference type="Proteomes" id="UP000261540"/>
    </source>
</evidence>
<keyword evidence="10" id="KW-1185">Reference proteome</keyword>
<keyword evidence="5" id="KW-0479">Metal-binding</keyword>
<evidence type="ECO:0000256" key="5">
    <source>
        <dbReference type="ARBA" id="ARBA00022723"/>
    </source>
</evidence>
<accession>A0A3B3RHH0</accession>
<dbReference type="InterPro" id="IPR012337">
    <property type="entry name" value="RNaseH-like_sf"/>
</dbReference>
<evidence type="ECO:0000256" key="7">
    <source>
        <dbReference type="ARBA" id="ARBA00022801"/>
    </source>
</evidence>
<dbReference type="InterPro" id="IPR036397">
    <property type="entry name" value="RNaseH_sf"/>
</dbReference>
<proteinExistence type="inferred from homology"/>
<dbReference type="EC" id="3.1.26.4" evidence="3"/>
<evidence type="ECO:0000256" key="1">
    <source>
        <dbReference type="ARBA" id="ARBA00000077"/>
    </source>
</evidence>
<dbReference type="GeneTree" id="ENSGT00990000210063"/>
<dbReference type="GO" id="GO:0043137">
    <property type="term" value="P:DNA replication, removal of RNA primer"/>
    <property type="evidence" value="ECO:0007669"/>
    <property type="project" value="TreeGrafter"/>
</dbReference>
<reference evidence="9" key="2">
    <citation type="submission" date="2025-09" db="UniProtKB">
        <authorList>
            <consortium name="Ensembl"/>
        </authorList>
    </citation>
    <scope>IDENTIFICATION</scope>
</reference>
<dbReference type="Gene3D" id="3.30.420.10">
    <property type="entry name" value="Ribonuclease H-like superfamily/Ribonuclease H"/>
    <property type="match status" value="1"/>
</dbReference>